<feature type="region of interest" description="Disordered" evidence="1">
    <location>
        <begin position="1"/>
        <end position="20"/>
    </location>
</feature>
<protein>
    <submittedName>
        <fullName evidence="2">Uncharacterized protein</fullName>
    </submittedName>
</protein>
<accession>A0A4R4N7H6</accession>
<name>A0A4R4N7H6_9ACTN</name>
<evidence type="ECO:0000313" key="3">
    <source>
        <dbReference type="Proteomes" id="UP000295157"/>
    </source>
</evidence>
<sequence length="70" mass="7280">MLGRADVPGANTIVSSTAGPNATAAFPLWNSLKVTAMADANKKQGHPLEMKVAHALRASQFAFVEQAASD</sequence>
<dbReference type="RefSeq" id="WP_132334394.1">
    <property type="nucleotide sequence ID" value="NZ_SMJZ01000081.1"/>
</dbReference>
<proteinExistence type="predicted"/>
<comment type="caution">
    <text evidence="2">The sequence shown here is derived from an EMBL/GenBank/DDBJ whole genome shotgun (WGS) entry which is preliminary data.</text>
</comment>
<evidence type="ECO:0000313" key="2">
    <source>
        <dbReference type="EMBL" id="TDC04821.1"/>
    </source>
</evidence>
<dbReference type="Proteomes" id="UP000295157">
    <property type="component" value="Unassembled WGS sequence"/>
</dbReference>
<dbReference type="EMBL" id="SMJZ01000081">
    <property type="protein sequence ID" value="TDC04821.1"/>
    <property type="molecule type" value="Genomic_DNA"/>
</dbReference>
<reference evidence="2 3" key="1">
    <citation type="submission" date="2019-02" db="EMBL/GenBank/DDBJ databases">
        <title>Draft genome sequences of novel Actinobacteria.</title>
        <authorList>
            <person name="Sahin N."/>
            <person name="Ay H."/>
            <person name="Saygin H."/>
        </authorList>
    </citation>
    <scope>NUCLEOTIDE SEQUENCE [LARGE SCALE GENOMIC DNA]</scope>
    <source>
        <strain evidence="2 3">KC201</strain>
    </source>
</reference>
<gene>
    <name evidence="2" type="ORF">E1267_21545</name>
</gene>
<organism evidence="2 3">
    <name type="scientific">Nonomuraea longispora</name>
    <dbReference type="NCBI Taxonomy" id="1848320"/>
    <lineage>
        <taxon>Bacteria</taxon>
        <taxon>Bacillati</taxon>
        <taxon>Actinomycetota</taxon>
        <taxon>Actinomycetes</taxon>
        <taxon>Streptosporangiales</taxon>
        <taxon>Streptosporangiaceae</taxon>
        <taxon>Nonomuraea</taxon>
    </lineage>
</organism>
<evidence type="ECO:0000256" key="1">
    <source>
        <dbReference type="SAM" id="MobiDB-lite"/>
    </source>
</evidence>
<dbReference type="AlphaFoldDB" id="A0A4R4N7H6"/>
<keyword evidence="3" id="KW-1185">Reference proteome</keyword>